<evidence type="ECO:0000256" key="7">
    <source>
        <dbReference type="ARBA" id="ARBA00023288"/>
    </source>
</evidence>
<dbReference type="EMBL" id="JAKNID010000034">
    <property type="protein sequence ID" value="MCG4565489.1"/>
    <property type="molecule type" value="Genomic_DNA"/>
</dbReference>
<evidence type="ECO:0000259" key="9">
    <source>
        <dbReference type="Pfam" id="PF25198"/>
    </source>
</evidence>
<dbReference type="PANTHER" id="PTHR35789:SF1">
    <property type="entry name" value="SPORE GERMINATION PROTEIN B3"/>
    <property type="match status" value="1"/>
</dbReference>
<dbReference type="NCBIfam" id="TIGR02887">
    <property type="entry name" value="spore_ger_x_C"/>
    <property type="match status" value="1"/>
</dbReference>
<evidence type="ECO:0000256" key="6">
    <source>
        <dbReference type="ARBA" id="ARBA00023139"/>
    </source>
</evidence>
<dbReference type="GO" id="GO:0009847">
    <property type="term" value="P:spore germination"/>
    <property type="evidence" value="ECO:0007669"/>
    <property type="project" value="InterPro"/>
</dbReference>
<dbReference type="InterPro" id="IPR008844">
    <property type="entry name" value="Spore_GerAC-like"/>
</dbReference>
<dbReference type="AlphaFoldDB" id="A0A9Q4ACR1"/>
<dbReference type="PROSITE" id="PS51257">
    <property type="entry name" value="PROKAR_LIPOPROTEIN"/>
    <property type="match status" value="1"/>
</dbReference>
<keyword evidence="5" id="KW-0472">Membrane</keyword>
<keyword evidence="4" id="KW-0732">Signal</keyword>
<comment type="caution">
    <text evidence="10">The sequence shown here is derived from an EMBL/GenBank/DDBJ whole genome shotgun (WGS) entry which is preliminary data.</text>
</comment>
<dbReference type="InterPro" id="IPR057336">
    <property type="entry name" value="GerAC_N"/>
</dbReference>
<reference evidence="10" key="1">
    <citation type="submission" date="2022-01" db="EMBL/GenBank/DDBJ databases">
        <title>Collection of gut derived symbiotic bacterial strains cultured from healthy donors.</title>
        <authorList>
            <person name="Lin H."/>
            <person name="Kohout C."/>
            <person name="Waligurski E."/>
            <person name="Pamer E.G."/>
        </authorList>
    </citation>
    <scope>NUCLEOTIDE SEQUENCE</scope>
    <source>
        <strain evidence="10">MSK.14.39</strain>
    </source>
</reference>
<feature type="domain" description="Spore germination protein N-terminal" evidence="9">
    <location>
        <begin position="21"/>
        <end position="194"/>
    </location>
</feature>
<gene>
    <name evidence="10" type="ORF">L0P62_08510</name>
</gene>
<sequence>MKKCLIIIIALMAIFLTGCWDVIEINERIFVTAVGIDLNEDPNIENEYLVTYVYPNIASIKDGGSQKENKFVKSTVVETPFEGSRQLTTRLDKPLFFRHTNAIVVGEELLREPDKIKGVLDGLGRDPRINRKVQIIVAQGKAKDVLSTKTEQELVVGGYLNSMLKNKQLAARFSNRTFSDVMKDLQVSNVSMIPRAVPKKDEFKLSGSAIIKDYKLIGWLGETENSLVALAKGDVISEIVNVPYKDTVVSYVISNAICKKDVHTDNEDINVDINIFTEGYLQEYKYEGETNAFDQEFLKTVEKRVKYKIEKDLEKIIGDIQNKYNADILCIGEHISKFEPDLWKEIEEDWDEIFPTLNINVHADVKIRRTGLTK</sequence>
<evidence type="ECO:0000256" key="3">
    <source>
        <dbReference type="ARBA" id="ARBA00022544"/>
    </source>
</evidence>
<dbReference type="InterPro" id="IPR038501">
    <property type="entry name" value="Spore_GerAC_C_sf"/>
</dbReference>
<accession>A0A9Q4ACR1</accession>
<dbReference type="Gene3D" id="3.30.300.210">
    <property type="entry name" value="Nutrient germinant receptor protein C, domain 3"/>
    <property type="match status" value="1"/>
</dbReference>
<dbReference type="Pfam" id="PF05504">
    <property type="entry name" value="Spore_GerAC"/>
    <property type="match status" value="1"/>
</dbReference>
<evidence type="ECO:0000313" key="10">
    <source>
        <dbReference type="EMBL" id="MCG4565489.1"/>
    </source>
</evidence>
<proteinExistence type="inferred from homology"/>
<protein>
    <submittedName>
        <fullName evidence="10">Ger(X)C family spore germination protein</fullName>
    </submittedName>
</protein>
<comment type="subcellular location">
    <subcellularLocation>
        <location evidence="1">Membrane</location>
        <topology evidence="1">Lipid-anchor</topology>
    </subcellularLocation>
</comment>
<name>A0A9Q4ACR1_9FIRM</name>
<keyword evidence="6" id="KW-0564">Palmitate</keyword>
<keyword evidence="7" id="KW-0449">Lipoprotein</keyword>
<evidence type="ECO:0000256" key="2">
    <source>
        <dbReference type="ARBA" id="ARBA00007886"/>
    </source>
</evidence>
<dbReference type="GO" id="GO:0016020">
    <property type="term" value="C:membrane"/>
    <property type="evidence" value="ECO:0007669"/>
    <property type="project" value="UniProtKB-SubCell"/>
</dbReference>
<organism evidence="10 11">
    <name type="scientific">Anaerosalibacter bizertensis</name>
    <dbReference type="NCBI Taxonomy" id="932217"/>
    <lineage>
        <taxon>Bacteria</taxon>
        <taxon>Bacillati</taxon>
        <taxon>Bacillota</taxon>
        <taxon>Tissierellia</taxon>
        <taxon>Tissierellales</taxon>
        <taxon>Sporanaerobacteraceae</taxon>
        <taxon>Anaerosalibacter</taxon>
    </lineage>
</organism>
<keyword evidence="3" id="KW-0309">Germination</keyword>
<evidence type="ECO:0000256" key="5">
    <source>
        <dbReference type="ARBA" id="ARBA00023136"/>
    </source>
</evidence>
<dbReference type="PANTHER" id="PTHR35789">
    <property type="entry name" value="SPORE GERMINATION PROTEIN B3"/>
    <property type="match status" value="1"/>
</dbReference>
<evidence type="ECO:0000256" key="4">
    <source>
        <dbReference type="ARBA" id="ARBA00022729"/>
    </source>
</evidence>
<dbReference type="Pfam" id="PF25198">
    <property type="entry name" value="Spore_GerAC_N"/>
    <property type="match status" value="1"/>
</dbReference>
<evidence type="ECO:0000313" key="11">
    <source>
        <dbReference type="Proteomes" id="UP001108123"/>
    </source>
</evidence>
<keyword evidence="11" id="KW-1185">Reference proteome</keyword>
<dbReference type="RefSeq" id="WP_226808488.1">
    <property type="nucleotide sequence ID" value="NZ_JAJBNW010000068.1"/>
</dbReference>
<evidence type="ECO:0000259" key="8">
    <source>
        <dbReference type="Pfam" id="PF05504"/>
    </source>
</evidence>
<comment type="similarity">
    <text evidence="2">Belongs to the GerABKC lipoprotein family.</text>
</comment>
<feature type="domain" description="Spore germination GerAC-like C-terminal" evidence="8">
    <location>
        <begin position="206"/>
        <end position="371"/>
    </location>
</feature>
<dbReference type="Proteomes" id="UP001108123">
    <property type="component" value="Unassembled WGS sequence"/>
</dbReference>
<dbReference type="InterPro" id="IPR046953">
    <property type="entry name" value="Spore_GerAC-like_C"/>
</dbReference>
<evidence type="ECO:0000256" key="1">
    <source>
        <dbReference type="ARBA" id="ARBA00004635"/>
    </source>
</evidence>